<organism evidence="1 2">
    <name type="scientific">Kocuria flava</name>
    <dbReference type="NCBI Taxonomy" id="446860"/>
    <lineage>
        <taxon>Bacteria</taxon>
        <taxon>Bacillati</taxon>
        <taxon>Actinomycetota</taxon>
        <taxon>Actinomycetes</taxon>
        <taxon>Micrococcales</taxon>
        <taxon>Micrococcaceae</taxon>
        <taxon>Kocuria</taxon>
    </lineage>
</organism>
<sequence length="60" mass="6937">MTPSRRVREAIWVRVWTRSFASRLDSGSSIRNTCGERTMARPMATRWRCPPDSALGLRSR</sequence>
<gene>
    <name evidence="1" type="ORF">AUQ48_04870</name>
</gene>
<evidence type="ECO:0000313" key="1">
    <source>
        <dbReference type="EMBL" id="PLC11692.1"/>
    </source>
</evidence>
<dbReference type="Proteomes" id="UP000234632">
    <property type="component" value="Unassembled WGS sequence"/>
</dbReference>
<accession>A0A2N4T0D6</accession>
<dbReference type="EMBL" id="LOMZ01000001">
    <property type="protein sequence ID" value="PLC11692.1"/>
    <property type="molecule type" value="Genomic_DNA"/>
</dbReference>
<dbReference type="AlphaFoldDB" id="A0A2N4T0D6"/>
<comment type="caution">
    <text evidence="1">The sequence shown here is derived from an EMBL/GenBank/DDBJ whole genome shotgun (WGS) entry which is preliminary data.</text>
</comment>
<dbReference type="AntiFam" id="ANF00062">
    <property type="entry name" value="Shadow ORF (opposite ABC transporter protein)"/>
</dbReference>
<reference evidence="1 2" key="1">
    <citation type="submission" date="2015-12" db="EMBL/GenBank/DDBJ databases">
        <authorList>
            <person name="Shamseldin A."/>
            <person name="Moawad H."/>
            <person name="Abd El-Rahim W.M."/>
            <person name="Sadowsky M.J."/>
        </authorList>
    </citation>
    <scope>NUCLEOTIDE SEQUENCE [LARGE SCALE GENOMIC DNA]</scope>
    <source>
        <strain evidence="1 2">S43</strain>
    </source>
</reference>
<name>A0A2N4T0D6_9MICC</name>
<proteinExistence type="predicted"/>
<protein>
    <submittedName>
        <fullName evidence="1">Uncharacterized protein</fullName>
    </submittedName>
</protein>
<evidence type="ECO:0000313" key="2">
    <source>
        <dbReference type="Proteomes" id="UP000234632"/>
    </source>
</evidence>